<organism evidence="1">
    <name type="scientific">Micrurus corallinus</name>
    <name type="common">Brazilian coral snake</name>
    <dbReference type="NCBI Taxonomy" id="54390"/>
    <lineage>
        <taxon>Eukaryota</taxon>
        <taxon>Metazoa</taxon>
        <taxon>Chordata</taxon>
        <taxon>Craniata</taxon>
        <taxon>Vertebrata</taxon>
        <taxon>Euteleostomi</taxon>
        <taxon>Lepidosauria</taxon>
        <taxon>Squamata</taxon>
        <taxon>Bifurcata</taxon>
        <taxon>Unidentata</taxon>
        <taxon>Episquamata</taxon>
        <taxon>Toxicofera</taxon>
        <taxon>Serpentes</taxon>
        <taxon>Colubroidea</taxon>
        <taxon>Elapidae</taxon>
        <taxon>Elapinae</taxon>
        <taxon>Micrurus</taxon>
    </lineage>
</organism>
<evidence type="ECO:0000313" key="1">
    <source>
        <dbReference type="EMBL" id="LAA37218.1"/>
    </source>
</evidence>
<dbReference type="AlphaFoldDB" id="A0A2D4EPN9"/>
<dbReference type="EMBL" id="IACJ01015964">
    <property type="protein sequence ID" value="LAA37218.1"/>
    <property type="molecule type" value="Transcribed_RNA"/>
</dbReference>
<reference evidence="1" key="2">
    <citation type="submission" date="2017-11" db="EMBL/GenBank/DDBJ databases">
        <title>Coralsnake Venomics: Analyses of Venom Gland Transcriptomes and Proteomes of Six Brazilian Taxa.</title>
        <authorList>
            <person name="Aird S.D."/>
            <person name="Jorge da Silva N."/>
            <person name="Qiu L."/>
            <person name="Villar-Briones A."/>
            <person name="Aparecida-Saddi V."/>
            <person name="Campos-Telles M.P."/>
            <person name="Grau M."/>
            <person name="Mikheyev A.S."/>
        </authorList>
    </citation>
    <scope>NUCLEOTIDE SEQUENCE</scope>
    <source>
        <tissue evidence="1">Venom_gland</tissue>
    </source>
</reference>
<name>A0A2D4EPN9_MICCO</name>
<sequence length="112" mass="12433">MVENDSLLKLNKWLITYSSLSSKLPQESVHHISDLCQCRLCNDIITTNRAGIENLSDIGYLPFLADPAEMDDGATSPRLDSLPLEFIDSPLFSILDQMGSPCLVTVCSHDYD</sequence>
<protein>
    <submittedName>
        <fullName evidence="1">Uncharacterized protein</fullName>
    </submittedName>
</protein>
<proteinExistence type="predicted"/>
<accession>A0A2D4EPN9</accession>
<reference evidence="1" key="1">
    <citation type="submission" date="2017-07" db="EMBL/GenBank/DDBJ databases">
        <authorList>
            <person name="Mikheyev A."/>
            <person name="Grau M."/>
        </authorList>
    </citation>
    <scope>NUCLEOTIDE SEQUENCE</scope>
    <source>
        <tissue evidence="1">Venom_gland</tissue>
    </source>
</reference>